<evidence type="ECO:0000313" key="3">
    <source>
        <dbReference type="Proteomes" id="UP001303889"/>
    </source>
</evidence>
<evidence type="ECO:0000313" key="2">
    <source>
        <dbReference type="EMBL" id="KAK3897922.1"/>
    </source>
</evidence>
<feature type="coiled-coil region" evidence="1">
    <location>
        <begin position="27"/>
        <end position="61"/>
    </location>
</feature>
<keyword evidence="3" id="KW-1185">Reference proteome</keyword>
<organism evidence="2 3">
    <name type="scientific">Staphylotrichum tortipilum</name>
    <dbReference type="NCBI Taxonomy" id="2831512"/>
    <lineage>
        <taxon>Eukaryota</taxon>
        <taxon>Fungi</taxon>
        <taxon>Dikarya</taxon>
        <taxon>Ascomycota</taxon>
        <taxon>Pezizomycotina</taxon>
        <taxon>Sordariomycetes</taxon>
        <taxon>Sordariomycetidae</taxon>
        <taxon>Sordariales</taxon>
        <taxon>Chaetomiaceae</taxon>
        <taxon>Staphylotrichum</taxon>
    </lineage>
</organism>
<proteinExistence type="predicted"/>
<comment type="caution">
    <text evidence="2">The sequence shown here is derived from an EMBL/GenBank/DDBJ whole genome shotgun (WGS) entry which is preliminary data.</text>
</comment>
<dbReference type="AlphaFoldDB" id="A0AAN6MBJ0"/>
<name>A0AAN6MBJ0_9PEZI</name>
<dbReference type="EMBL" id="MU856040">
    <property type="protein sequence ID" value="KAK3897922.1"/>
    <property type="molecule type" value="Genomic_DNA"/>
</dbReference>
<keyword evidence="1" id="KW-0175">Coiled coil</keyword>
<reference evidence="2" key="1">
    <citation type="journal article" date="2023" name="Mol. Phylogenet. Evol.">
        <title>Genome-scale phylogeny and comparative genomics of the fungal order Sordariales.</title>
        <authorList>
            <person name="Hensen N."/>
            <person name="Bonometti L."/>
            <person name="Westerberg I."/>
            <person name="Brannstrom I.O."/>
            <person name="Guillou S."/>
            <person name="Cros-Aarteil S."/>
            <person name="Calhoun S."/>
            <person name="Haridas S."/>
            <person name="Kuo A."/>
            <person name="Mondo S."/>
            <person name="Pangilinan J."/>
            <person name="Riley R."/>
            <person name="LaButti K."/>
            <person name="Andreopoulos B."/>
            <person name="Lipzen A."/>
            <person name="Chen C."/>
            <person name="Yan M."/>
            <person name="Daum C."/>
            <person name="Ng V."/>
            <person name="Clum A."/>
            <person name="Steindorff A."/>
            <person name="Ohm R.A."/>
            <person name="Martin F."/>
            <person name="Silar P."/>
            <person name="Natvig D.O."/>
            <person name="Lalanne C."/>
            <person name="Gautier V."/>
            <person name="Ament-Velasquez S.L."/>
            <person name="Kruys A."/>
            <person name="Hutchinson M.I."/>
            <person name="Powell A.J."/>
            <person name="Barry K."/>
            <person name="Miller A.N."/>
            <person name="Grigoriev I.V."/>
            <person name="Debuchy R."/>
            <person name="Gladieux P."/>
            <person name="Hiltunen Thoren M."/>
            <person name="Johannesson H."/>
        </authorList>
    </citation>
    <scope>NUCLEOTIDE SEQUENCE</scope>
    <source>
        <strain evidence="2">CBS 103.79</strain>
    </source>
</reference>
<evidence type="ECO:0000256" key="1">
    <source>
        <dbReference type="SAM" id="Coils"/>
    </source>
</evidence>
<gene>
    <name evidence="2" type="ORF">C8A05DRAFT_47622</name>
</gene>
<accession>A0AAN6MBJ0</accession>
<protein>
    <submittedName>
        <fullName evidence="2">Uncharacterized protein</fullName>
    </submittedName>
</protein>
<dbReference type="Proteomes" id="UP001303889">
    <property type="component" value="Unassembled WGS sequence"/>
</dbReference>
<reference evidence="2" key="2">
    <citation type="submission" date="2023-05" db="EMBL/GenBank/DDBJ databases">
        <authorList>
            <consortium name="Lawrence Berkeley National Laboratory"/>
            <person name="Steindorff A."/>
            <person name="Hensen N."/>
            <person name="Bonometti L."/>
            <person name="Westerberg I."/>
            <person name="Brannstrom I.O."/>
            <person name="Guillou S."/>
            <person name="Cros-Aarteil S."/>
            <person name="Calhoun S."/>
            <person name="Haridas S."/>
            <person name="Kuo A."/>
            <person name="Mondo S."/>
            <person name="Pangilinan J."/>
            <person name="Riley R."/>
            <person name="Labutti K."/>
            <person name="Andreopoulos B."/>
            <person name="Lipzen A."/>
            <person name="Chen C."/>
            <person name="Yanf M."/>
            <person name="Daum C."/>
            <person name="Ng V."/>
            <person name="Clum A."/>
            <person name="Ohm R."/>
            <person name="Martin F."/>
            <person name="Silar P."/>
            <person name="Natvig D."/>
            <person name="Lalanne C."/>
            <person name="Gautier V."/>
            <person name="Ament-Velasquez S.L."/>
            <person name="Kruys A."/>
            <person name="Hutchinson M.I."/>
            <person name="Powell A.J."/>
            <person name="Barry K."/>
            <person name="Miller A.N."/>
            <person name="Grigoriev I.V."/>
            <person name="Debuchy R."/>
            <person name="Gladieux P."/>
            <person name="Thoren M.H."/>
            <person name="Johannesson H."/>
        </authorList>
    </citation>
    <scope>NUCLEOTIDE SEQUENCE</scope>
    <source>
        <strain evidence="2">CBS 103.79</strain>
    </source>
</reference>
<sequence length="283" mass="30824">MASSEAIGAAAGVVGLIGSTITLIQQVRNARDRVKGASKTLDNLSKQLNSLNRSLSLVRDEEALQTAAVEQQVRGIAEVAEELRSFFDTLAAEQQKRSIPQLIHSLKSGDKEDKQLADILDRLDRARDLLILQVSVAQVGVMGNLEKGFSVAFGILMDTNKKVNEVLGTNLVLAERLQNRELQQTEGSVPLDASDLETLHLVDQHHDIKPGRAEPGIGETLIYDNLTVGQARIMTGNVGVENWRKTAGRKTTIAKNKFGQDVRIMTGDQGGEAAKGFNESFWN</sequence>